<evidence type="ECO:0000313" key="1">
    <source>
        <dbReference type="EMBL" id="EXB75662.1"/>
    </source>
</evidence>
<organism evidence="1 2">
    <name type="scientific">Morus notabilis</name>
    <dbReference type="NCBI Taxonomy" id="981085"/>
    <lineage>
        <taxon>Eukaryota</taxon>
        <taxon>Viridiplantae</taxon>
        <taxon>Streptophyta</taxon>
        <taxon>Embryophyta</taxon>
        <taxon>Tracheophyta</taxon>
        <taxon>Spermatophyta</taxon>
        <taxon>Magnoliopsida</taxon>
        <taxon>eudicotyledons</taxon>
        <taxon>Gunneridae</taxon>
        <taxon>Pentapetalae</taxon>
        <taxon>rosids</taxon>
        <taxon>fabids</taxon>
        <taxon>Rosales</taxon>
        <taxon>Moraceae</taxon>
        <taxon>Moreae</taxon>
        <taxon>Morus</taxon>
    </lineage>
</organism>
<keyword evidence="2" id="KW-1185">Reference proteome</keyword>
<reference evidence="2" key="1">
    <citation type="submission" date="2013-01" db="EMBL/GenBank/DDBJ databases">
        <title>Draft Genome Sequence of a Mulberry Tree, Morus notabilis C.K. Schneid.</title>
        <authorList>
            <person name="He N."/>
            <person name="Zhao S."/>
        </authorList>
    </citation>
    <scope>NUCLEOTIDE SEQUENCE</scope>
</reference>
<dbReference type="Proteomes" id="UP000030645">
    <property type="component" value="Unassembled WGS sequence"/>
</dbReference>
<protein>
    <submittedName>
        <fullName evidence="1">Uncharacterized protein</fullName>
    </submittedName>
</protein>
<gene>
    <name evidence="1" type="ORF">L484_026140</name>
</gene>
<dbReference type="AlphaFoldDB" id="W9R873"/>
<dbReference type="EMBL" id="KE344683">
    <property type="protein sequence ID" value="EXB75662.1"/>
    <property type="molecule type" value="Genomic_DNA"/>
</dbReference>
<evidence type="ECO:0000313" key="2">
    <source>
        <dbReference type="Proteomes" id="UP000030645"/>
    </source>
</evidence>
<proteinExistence type="predicted"/>
<sequence length="66" mass="7167">MALLASSGGSAVCSDGIFDSIVLSASLRALTIQFKKTIASEIRVAISKRQLIEQFAGVKRRRKNEE</sequence>
<accession>W9R873</accession>
<name>W9R873_9ROSA</name>